<gene>
    <name evidence="10" type="ORF">DM01DRAFT_324276</name>
</gene>
<keyword evidence="2" id="KW-0479">Metal-binding</keyword>
<evidence type="ECO:0000256" key="6">
    <source>
        <dbReference type="ARBA" id="ARBA00023242"/>
    </source>
</evidence>
<feature type="compositionally biased region" description="Polar residues" evidence="8">
    <location>
        <begin position="117"/>
        <end position="136"/>
    </location>
</feature>
<feature type="domain" description="C2H2-type" evidence="9">
    <location>
        <begin position="287"/>
        <end position="316"/>
    </location>
</feature>
<dbReference type="SMART" id="SM00355">
    <property type="entry name" value="ZnF_C2H2"/>
    <property type="match status" value="2"/>
</dbReference>
<dbReference type="FunFam" id="3.30.160.60:FF:000145">
    <property type="entry name" value="Zinc finger protein 574"/>
    <property type="match status" value="1"/>
</dbReference>
<accession>A0A1X2G4Q7</accession>
<comment type="subcellular location">
    <subcellularLocation>
        <location evidence="1">Nucleus</location>
    </subcellularLocation>
</comment>
<evidence type="ECO:0000256" key="1">
    <source>
        <dbReference type="ARBA" id="ARBA00004123"/>
    </source>
</evidence>
<dbReference type="Gene3D" id="3.30.160.60">
    <property type="entry name" value="Classic Zinc Finger"/>
    <property type="match status" value="2"/>
</dbReference>
<keyword evidence="3" id="KW-0677">Repeat</keyword>
<dbReference type="GO" id="GO:0000981">
    <property type="term" value="F:DNA-binding transcription factor activity, RNA polymerase II-specific"/>
    <property type="evidence" value="ECO:0007669"/>
    <property type="project" value="TreeGrafter"/>
</dbReference>
<evidence type="ECO:0000313" key="10">
    <source>
        <dbReference type="EMBL" id="ORX44947.1"/>
    </source>
</evidence>
<dbReference type="PANTHER" id="PTHR14003">
    <property type="entry name" value="TRANSCRIPTIONAL REPRESSOR PROTEIN YY"/>
    <property type="match status" value="1"/>
</dbReference>
<reference evidence="10 11" key="1">
    <citation type="submission" date="2016-07" db="EMBL/GenBank/DDBJ databases">
        <title>Pervasive Adenine N6-methylation of Active Genes in Fungi.</title>
        <authorList>
            <consortium name="DOE Joint Genome Institute"/>
            <person name="Mondo S.J."/>
            <person name="Dannebaum R.O."/>
            <person name="Kuo R.C."/>
            <person name="Labutti K."/>
            <person name="Haridas S."/>
            <person name="Kuo A."/>
            <person name="Salamov A."/>
            <person name="Ahrendt S.R."/>
            <person name="Lipzen A."/>
            <person name="Sullivan W."/>
            <person name="Andreopoulos W.B."/>
            <person name="Clum A."/>
            <person name="Lindquist E."/>
            <person name="Daum C."/>
            <person name="Ramamoorthy G.K."/>
            <person name="Gryganskyi A."/>
            <person name="Culley D."/>
            <person name="Magnuson J.K."/>
            <person name="James T.Y."/>
            <person name="O'Malley M.A."/>
            <person name="Stajich J.E."/>
            <person name="Spatafora J.W."/>
            <person name="Visel A."/>
            <person name="Grigoriev I.V."/>
        </authorList>
    </citation>
    <scope>NUCLEOTIDE SEQUENCE [LARGE SCALE GENOMIC DNA]</scope>
    <source>
        <strain evidence="10 11">NRRL 3301</strain>
    </source>
</reference>
<dbReference type="STRING" id="101127.A0A1X2G4Q7"/>
<dbReference type="Proteomes" id="UP000242146">
    <property type="component" value="Unassembled WGS sequence"/>
</dbReference>
<evidence type="ECO:0000313" key="11">
    <source>
        <dbReference type="Proteomes" id="UP000242146"/>
    </source>
</evidence>
<feature type="region of interest" description="Disordered" evidence="8">
    <location>
        <begin position="117"/>
        <end position="139"/>
    </location>
</feature>
<dbReference type="InterPro" id="IPR013087">
    <property type="entry name" value="Znf_C2H2_type"/>
</dbReference>
<dbReference type="OrthoDB" id="6077919at2759"/>
<dbReference type="SUPFAM" id="SSF57667">
    <property type="entry name" value="beta-beta-alpha zinc fingers"/>
    <property type="match status" value="1"/>
</dbReference>
<dbReference type="PANTHER" id="PTHR14003:SF19">
    <property type="entry name" value="YY2 TRANSCRIPTION FACTOR"/>
    <property type="match status" value="1"/>
</dbReference>
<dbReference type="GO" id="GO:0005667">
    <property type="term" value="C:transcription regulator complex"/>
    <property type="evidence" value="ECO:0007669"/>
    <property type="project" value="TreeGrafter"/>
</dbReference>
<dbReference type="AlphaFoldDB" id="A0A1X2G4Q7"/>
<evidence type="ECO:0000256" key="7">
    <source>
        <dbReference type="PROSITE-ProRule" id="PRU00042"/>
    </source>
</evidence>
<feature type="compositionally biased region" description="Low complexity" evidence="8">
    <location>
        <begin position="237"/>
        <end position="254"/>
    </location>
</feature>
<protein>
    <recommendedName>
        <fullName evidence="9">C2H2-type domain-containing protein</fullName>
    </recommendedName>
</protein>
<evidence type="ECO:0000259" key="9">
    <source>
        <dbReference type="PROSITE" id="PS50157"/>
    </source>
</evidence>
<dbReference type="PROSITE" id="PS50157">
    <property type="entry name" value="ZINC_FINGER_C2H2_2"/>
    <property type="match status" value="2"/>
</dbReference>
<keyword evidence="4 7" id="KW-0863">Zinc-finger</keyword>
<feature type="region of interest" description="Disordered" evidence="8">
    <location>
        <begin position="227"/>
        <end position="254"/>
    </location>
</feature>
<keyword evidence="11" id="KW-1185">Reference proteome</keyword>
<dbReference type="GO" id="GO:0000785">
    <property type="term" value="C:chromatin"/>
    <property type="evidence" value="ECO:0007669"/>
    <property type="project" value="TreeGrafter"/>
</dbReference>
<comment type="caution">
    <text evidence="10">The sequence shown here is derived from an EMBL/GenBank/DDBJ whole genome shotgun (WGS) entry which is preliminary data.</text>
</comment>
<dbReference type="EMBL" id="MCGT01000045">
    <property type="protein sequence ID" value="ORX44947.1"/>
    <property type="molecule type" value="Genomic_DNA"/>
</dbReference>
<dbReference type="Pfam" id="PF00096">
    <property type="entry name" value="zf-C2H2"/>
    <property type="match status" value="2"/>
</dbReference>
<evidence type="ECO:0000256" key="8">
    <source>
        <dbReference type="SAM" id="MobiDB-lite"/>
    </source>
</evidence>
<name>A0A1X2G4Q7_9FUNG</name>
<keyword evidence="6" id="KW-0539">Nucleus</keyword>
<dbReference type="FunFam" id="3.30.160.60:FF:001102">
    <property type="entry name" value="Transcription factor IIIA"/>
    <property type="match status" value="1"/>
</dbReference>
<keyword evidence="5" id="KW-0862">Zinc</keyword>
<proteinExistence type="predicted"/>
<dbReference type="InterPro" id="IPR036236">
    <property type="entry name" value="Znf_C2H2_sf"/>
</dbReference>
<dbReference type="GO" id="GO:0008270">
    <property type="term" value="F:zinc ion binding"/>
    <property type="evidence" value="ECO:0007669"/>
    <property type="project" value="UniProtKB-KW"/>
</dbReference>
<dbReference type="GO" id="GO:0031519">
    <property type="term" value="C:PcG protein complex"/>
    <property type="evidence" value="ECO:0007669"/>
    <property type="project" value="TreeGrafter"/>
</dbReference>
<organism evidence="10 11">
    <name type="scientific">Hesseltinella vesiculosa</name>
    <dbReference type="NCBI Taxonomy" id="101127"/>
    <lineage>
        <taxon>Eukaryota</taxon>
        <taxon>Fungi</taxon>
        <taxon>Fungi incertae sedis</taxon>
        <taxon>Mucoromycota</taxon>
        <taxon>Mucoromycotina</taxon>
        <taxon>Mucoromycetes</taxon>
        <taxon>Mucorales</taxon>
        <taxon>Cunninghamellaceae</taxon>
        <taxon>Hesseltinella</taxon>
    </lineage>
</organism>
<evidence type="ECO:0000256" key="2">
    <source>
        <dbReference type="ARBA" id="ARBA00022723"/>
    </source>
</evidence>
<evidence type="ECO:0000256" key="5">
    <source>
        <dbReference type="ARBA" id="ARBA00022833"/>
    </source>
</evidence>
<feature type="domain" description="C2H2-type" evidence="9">
    <location>
        <begin position="259"/>
        <end position="286"/>
    </location>
</feature>
<evidence type="ECO:0000256" key="4">
    <source>
        <dbReference type="ARBA" id="ARBA00022771"/>
    </source>
</evidence>
<dbReference type="PROSITE" id="PS00028">
    <property type="entry name" value="ZINC_FINGER_C2H2_1"/>
    <property type="match status" value="2"/>
</dbReference>
<evidence type="ECO:0000256" key="3">
    <source>
        <dbReference type="ARBA" id="ARBA00022737"/>
    </source>
</evidence>
<dbReference type="GO" id="GO:0000978">
    <property type="term" value="F:RNA polymerase II cis-regulatory region sequence-specific DNA binding"/>
    <property type="evidence" value="ECO:0007669"/>
    <property type="project" value="TreeGrafter"/>
</dbReference>
<sequence length="328" mass="35818">MAAFTPVTPAYPGSVPPPPTVLASPPYYSQPVMQQPYGYYPSAVPMHPTAGVPPPPMYYRDEAEPLTQINTKPASSLPSELQRLSLCAPAHESQATPAIDQDQPLVNNPALLSVTPSWMSTSKGSPVQTIPTTPTMKTYPPLTYQHQRSISEMPIQPAFSESHPARNLAAPIYPAPMTSLSLTTSSPLASPNSSLPAKRAFHHQHRRAVSANTVDFMLHDTIDENLVRRSAPTNDTNSPASSSPSSSSTTSNLSASGRYVCPYCQKRFSRPSSLRIHIYSHTGEKPFVCPEEGCGRRFSVQSNMRRHLRVHRLSRSNQPSPLKIEATP</sequence>